<keyword evidence="10 12" id="KW-0413">Isomerase</keyword>
<evidence type="ECO:0000256" key="10">
    <source>
        <dbReference type="ARBA" id="ARBA00023235"/>
    </source>
</evidence>
<name>A0A7W3QRX7_ACTNM</name>
<dbReference type="GO" id="GO:0030246">
    <property type="term" value="F:carbohydrate binding"/>
    <property type="evidence" value="ECO:0007669"/>
    <property type="project" value="InterPro"/>
</dbReference>
<comment type="subunit">
    <text evidence="5">Monomer.</text>
</comment>
<evidence type="ECO:0000256" key="8">
    <source>
        <dbReference type="ARBA" id="ARBA00022490"/>
    </source>
</evidence>
<feature type="active site" description="Proton acceptor" evidence="13">
    <location>
        <position position="311"/>
    </location>
</feature>
<proteinExistence type="inferred from homology"/>
<dbReference type="RefSeq" id="WP_182849078.1">
    <property type="nucleotide sequence ID" value="NZ_BAAALP010000041.1"/>
</dbReference>
<feature type="active site" description="Proton donor" evidence="13">
    <location>
        <position position="173"/>
    </location>
</feature>
<dbReference type="InterPro" id="IPR047215">
    <property type="entry name" value="Galactose_mutarotase-like"/>
</dbReference>
<evidence type="ECO:0000256" key="3">
    <source>
        <dbReference type="ARBA" id="ARBA00005028"/>
    </source>
</evidence>
<keyword evidence="9" id="KW-0597">Phosphoprotein</keyword>
<evidence type="ECO:0000256" key="2">
    <source>
        <dbReference type="ARBA" id="ARBA00004496"/>
    </source>
</evidence>
<sequence length="345" mass="37197">MSEKFGTLPDGTAVHRHTLESGSGLRARILTYGCVVQTLEVPGRDGGRANVVLGCSTLEDYLTRSRYFGAVVGRYGNRIAGGRFRLDGREHRLPVNNGPNSLHGGERGFDRRVWEVTGSGPDRVTLARVSPDGEEGYPGTLRAEVTYTLTGDALRIDYRATADAPTVVNLTNHSYFNLAGEDSGDVYGHVLTVAADRYLPVDGHQIPTGKIAPVEGTPFDFRAPRAIGERLRDPHPQLLVGSGYDHTLVLRDAPADALLPAARVEEPGSGRTMEVLTTEPGVQFYSGNFLTGSVVGTGGRAYRQGAGFCLETQHFPDSPNQPAFPSTVLRPGGTRASTTVFRFSW</sequence>
<dbReference type="PANTHER" id="PTHR10091:SF0">
    <property type="entry name" value="GALACTOSE MUTAROTASE"/>
    <property type="match status" value="1"/>
</dbReference>
<reference evidence="16 17" key="1">
    <citation type="submission" date="2020-08" db="EMBL/GenBank/DDBJ databases">
        <title>Genomic Encyclopedia of Type Strains, Phase IV (KMG-IV): sequencing the most valuable type-strain genomes for metagenomic binning, comparative biology and taxonomic classification.</title>
        <authorList>
            <person name="Goeker M."/>
        </authorList>
    </citation>
    <scope>NUCLEOTIDE SEQUENCE [LARGE SCALE GENOMIC DNA]</scope>
    <source>
        <strain evidence="16 17">DSM 44197</strain>
    </source>
</reference>
<dbReference type="InterPro" id="IPR011013">
    <property type="entry name" value="Gal_mutarotase_sf_dom"/>
</dbReference>
<comment type="caution">
    <text evidence="16">The sequence shown here is derived from an EMBL/GenBank/DDBJ whole genome shotgun (WGS) entry which is preliminary data.</text>
</comment>
<evidence type="ECO:0000256" key="11">
    <source>
        <dbReference type="ARBA" id="ARBA00023277"/>
    </source>
</evidence>
<evidence type="ECO:0000256" key="13">
    <source>
        <dbReference type="PIRSR" id="PIRSR005096-1"/>
    </source>
</evidence>
<evidence type="ECO:0000256" key="1">
    <source>
        <dbReference type="ARBA" id="ARBA00001614"/>
    </source>
</evidence>
<comment type="similarity">
    <text evidence="4 12">Belongs to the aldose epimerase family.</text>
</comment>
<evidence type="ECO:0000256" key="5">
    <source>
        <dbReference type="ARBA" id="ARBA00011245"/>
    </source>
</evidence>
<evidence type="ECO:0000256" key="9">
    <source>
        <dbReference type="ARBA" id="ARBA00022553"/>
    </source>
</evidence>
<dbReference type="Proteomes" id="UP000572680">
    <property type="component" value="Unassembled WGS sequence"/>
</dbReference>
<dbReference type="UniPathway" id="UPA00242"/>
<organism evidence="16 17">
    <name type="scientific">Actinomadura namibiensis</name>
    <dbReference type="NCBI Taxonomy" id="182080"/>
    <lineage>
        <taxon>Bacteria</taxon>
        <taxon>Bacillati</taxon>
        <taxon>Actinomycetota</taxon>
        <taxon>Actinomycetes</taxon>
        <taxon>Streptosporangiales</taxon>
        <taxon>Thermomonosporaceae</taxon>
        <taxon>Actinomadura</taxon>
    </lineage>
</organism>
<accession>A0A7W3QRX7</accession>
<dbReference type="GO" id="GO:0004034">
    <property type="term" value="F:aldose 1-epimerase activity"/>
    <property type="evidence" value="ECO:0007669"/>
    <property type="project" value="UniProtKB-EC"/>
</dbReference>
<dbReference type="FunFam" id="2.70.98.10:FF:000003">
    <property type="entry name" value="Aldose 1-epimerase"/>
    <property type="match status" value="1"/>
</dbReference>
<dbReference type="EC" id="5.1.3.3" evidence="6 12"/>
<evidence type="ECO:0000256" key="7">
    <source>
        <dbReference type="ARBA" id="ARBA00014165"/>
    </source>
</evidence>
<dbReference type="GO" id="GO:0033499">
    <property type="term" value="P:galactose catabolic process via UDP-galactose, Leloir pathway"/>
    <property type="evidence" value="ECO:0007669"/>
    <property type="project" value="TreeGrafter"/>
</dbReference>
<protein>
    <recommendedName>
        <fullName evidence="7 12">Aldose 1-epimerase</fullName>
        <ecNumber evidence="6 12">5.1.3.3</ecNumber>
    </recommendedName>
</protein>
<evidence type="ECO:0000256" key="6">
    <source>
        <dbReference type="ARBA" id="ARBA00013185"/>
    </source>
</evidence>
<evidence type="ECO:0000313" key="16">
    <source>
        <dbReference type="EMBL" id="MBA8957239.1"/>
    </source>
</evidence>
<dbReference type="InterPro" id="IPR015443">
    <property type="entry name" value="Aldose_1-epimerase"/>
</dbReference>
<dbReference type="AlphaFoldDB" id="A0A7W3QRX7"/>
<dbReference type="PIRSF" id="PIRSF005096">
    <property type="entry name" value="GALM"/>
    <property type="match status" value="1"/>
</dbReference>
<dbReference type="InterPro" id="IPR008183">
    <property type="entry name" value="Aldose_1/G6P_1-epimerase"/>
</dbReference>
<keyword evidence="17" id="KW-1185">Reference proteome</keyword>
<dbReference type="PANTHER" id="PTHR10091">
    <property type="entry name" value="ALDOSE-1-EPIMERASE"/>
    <property type="match status" value="1"/>
</dbReference>
<dbReference type="GO" id="GO:0006006">
    <property type="term" value="P:glucose metabolic process"/>
    <property type="evidence" value="ECO:0007669"/>
    <property type="project" value="TreeGrafter"/>
</dbReference>
<gene>
    <name evidence="16" type="ORF">HNR61_008932</name>
</gene>
<evidence type="ECO:0000256" key="4">
    <source>
        <dbReference type="ARBA" id="ARBA00006206"/>
    </source>
</evidence>
<feature type="binding site" evidence="14">
    <location>
        <position position="245"/>
    </location>
    <ligand>
        <name>beta-D-galactose</name>
        <dbReference type="ChEBI" id="CHEBI:27667"/>
    </ligand>
</feature>
<keyword evidence="11 12" id="KW-0119">Carbohydrate metabolism</keyword>
<evidence type="ECO:0000256" key="15">
    <source>
        <dbReference type="PIRSR" id="PIRSR005096-3"/>
    </source>
</evidence>
<keyword evidence="8" id="KW-0963">Cytoplasm</keyword>
<dbReference type="Gene3D" id="2.70.98.10">
    <property type="match status" value="1"/>
</dbReference>
<evidence type="ECO:0000256" key="12">
    <source>
        <dbReference type="PIRNR" id="PIRNR005096"/>
    </source>
</evidence>
<dbReference type="EMBL" id="JACJIA010000021">
    <property type="protein sequence ID" value="MBA8957239.1"/>
    <property type="molecule type" value="Genomic_DNA"/>
</dbReference>
<evidence type="ECO:0000313" key="17">
    <source>
        <dbReference type="Proteomes" id="UP000572680"/>
    </source>
</evidence>
<dbReference type="SUPFAM" id="SSF74650">
    <property type="entry name" value="Galactose mutarotase-like"/>
    <property type="match status" value="1"/>
</dbReference>
<comment type="catalytic activity">
    <reaction evidence="1 12">
        <text>alpha-D-glucose = beta-D-glucose</text>
        <dbReference type="Rhea" id="RHEA:10264"/>
        <dbReference type="ChEBI" id="CHEBI:15903"/>
        <dbReference type="ChEBI" id="CHEBI:17925"/>
        <dbReference type="EC" id="5.1.3.3"/>
    </reaction>
</comment>
<dbReference type="GO" id="GO:0005737">
    <property type="term" value="C:cytoplasm"/>
    <property type="evidence" value="ECO:0007669"/>
    <property type="project" value="UniProtKB-SubCell"/>
</dbReference>
<dbReference type="CDD" id="cd09019">
    <property type="entry name" value="galactose_mutarotase_like"/>
    <property type="match status" value="1"/>
</dbReference>
<evidence type="ECO:0000256" key="14">
    <source>
        <dbReference type="PIRSR" id="PIRSR005096-2"/>
    </source>
</evidence>
<dbReference type="InterPro" id="IPR018052">
    <property type="entry name" value="Ald1_epimerase_CS"/>
</dbReference>
<feature type="binding site" evidence="15">
    <location>
        <begin position="173"/>
        <end position="175"/>
    </location>
    <ligand>
        <name>beta-D-galactose</name>
        <dbReference type="ChEBI" id="CHEBI:27667"/>
    </ligand>
</feature>
<dbReference type="PROSITE" id="PS00545">
    <property type="entry name" value="ALDOSE_1_EPIMERASE"/>
    <property type="match status" value="1"/>
</dbReference>
<feature type="binding site" evidence="15">
    <location>
        <begin position="77"/>
        <end position="78"/>
    </location>
    <ligand>
        <name>beta-D-galactose</name>
        <dbReference type="ChEBI" id="CHEBI:27667"/>
    </ligand>
</feature>
<comment type="subcellular location">
    <subcellularLocation>
        <location evidence="2">Cytoplasm</location>
    </subcellularLocation>
</comment>
<dbReference type="Pfam" id="PF01263">
    <property type="entry name" value="Aldose_epim"/>
    <property type="match status" value="1"/>
</dbReference>
<comment type="pathway">
    <text evidence="3 12">Carbohydrate metabolism; hexose metabolism.</text>
</comment>
<dbReference type="InterPro" id="IPR014718">
    <property type="entry name" value="GH-type_carb-bd"/>
</dbReference>
<dbReference type="NCBIfam" id="NF008277">
    <property type="entry name" value="PRK11055.1"/>
    <property type="match status" value="1"/>
</dbReference>